<comment type="caution">
    <text evidence="1">The sequence shown here is derived from an EMBL/GenBank/DDBJ whole genome shotgun (WGS) entry which is preliminary data.</text>
</comment>
<keyword evidence="2" id="KW-1185">Reference proteome</keyword>
<protein>
    <submittedName>
        <fullName evidence="1">Uncharacterized protein</fullName>
    </submittedName>
</protein>
<evidence type="ECO:0000313" key="2">
    <source>
        <dbReference type="Proteomes" id="UP001396334"/>
    </source>
</evidence>
<dbReference type="Proteomes" id="UP001396334">
    <property type="component" value="Unassembled WGS sequence"/>
</dbReference>
<sequence>MALGSHRTSFLVELEAALKKELDEVLAQEESLWHQKSRKDGSWCSDEAALKNSTVEFFSKLFISEPRQETRVEFNGGFANLSAAQSSHLTRPVTLEEVCGVLFRSDSYYE</sequence>
<dbReference type="EMBL" id="JBBPBN010000006">
    <property type="protein sequence ID" value="KAK9035538.1"/>
    <property type="molecule type" value="Genomic_DNA"/>
</dbReference>
<gene>
    <name evidence="1" type="ORF">V6N11_077577</name>
</gene>
<proteinExistence type="predicted"/>
<evidence type="ECO:0000313" key="1">
    <source>
        <dbReference type="EMBL" id="KAK9035538.1"/>
    </source>
</evidence>
<name>A0ABR2TDK6_9ROSI</name>
<organism evidence="1 2">
    <name type="scientific">Hibiscus sabdariffa</name>
    <name type="common">roselle</name>
    <dbReference type="NCBI Taxonomy" id="183260"/>
    <lineage>
        <taxon>Eukaryota</taxon>
        <taxon>Viridiplantae</taxon>
        <taxon>Streptophyta</taxon>
        <taxon>Embryophyta</taxon>
        <taxon>Tracheophyta</taxon>
        <taxon>Spermatophyta</taxon>
        <taxon>Magnoliopsida</taxon>
        <taxon>eudicotyledons</taxon>
        <taxon>Gunneridae</taxon>
        <taxon>Pentapetalae</taxon>
        <taxon>rosids</taxon>
        <taxon>malvids</taxon>
        <taxon>Malvales</taxon>
        <taxon>Malvaceae</taxon>
        <taxon>Malvoideae</taxon>
        <taxon>Hibiscus</taxon>
    </lineage>
</organism>
<reference evidence="1 2" key="1">
    <citation type="journal article" date="2024" name="G3 (Bethesda)">
        <title>Genome assembly of Hibiscus sabdariffa L. provides insights into metabolisms of medicinal natural products.</title>
        <authorList>
            <person name="Kim T."/>
        </authorList>
    </citation>
    <scope>NUCLEOTIDE SEQUENCE [LARGE SCALE GENOMIC DNA]</scope>
    <source>
        <strain evidence="1">TK-2024</strain>
        <tissue evidence="1">Old leaves</tissue>
    </source>
</reference>
<accession>A0ABR2TDK6</accession>